<reference evidence="1 2" key="1">
    <citation type="submission" date="2019-09" db="EMBL/GenBank/DDBJ databases">
        <title>Ecophysiology of the spiral-shaped methanotroph Methylospira mobilis as revealed by the complete genome sequence.</title>
        <authorList>
            <person name="Oshkin I.Y."/>
            <person name="Dedysh S.N."/>
            <person name="Miroshnikov K."/>
            <person name="Danilova O.V."/>
            <person name="Hakobyan A."/>
            <person name="Liesack W."/>
        </authorList>
    </citation>
    <scope>NUCLEOTIDE SEQUENCE [LARGE SCALE GENOMIC DNA]</scope>
    <source>
        <strain evidence="1 2">Shm1</strain>
    </source>
</reference>
<keyword evidence="2" id="KW-1185">Reference proteome</keyword>
<dbReference type="Proteomes" id="UP000325755">
    <property type="component" value="Chromosome"/>
</dbReference>
<gene>
    <name evidence="1" type="ORF">F6R98_06515</name>
</gene>
<evidence type="ECO:0000313" key="1">
    <source>
        <dbReference type="EMBL" id="QFY42323.1"/>
    </source>
</evidence>
<dbReference type="AlphaFoldDB" id="A0A5Q0BEN1"/>
<accession>A0A5Q0BEN1</accession>
<dbReference type="RefSeq" id="WP_153248302.1">
    <property type="nucleotide sequence ID" value="NZ_CP044205.1"/>
</dbReference>
<name>A0A5Q0BEN1_9GAMM</name>
<organism evidence="1 2">
    <name type="scientific">Candidatus Methylospira mobilis</name>
    <dbReference type="NCBI Taxonomy" id="1808979"/>
    <lineage>
        <taxon>Bacteria</taxon>
        <taxon>Pseudomonadati</taxon>
        <taxon>Pseudomonadota</taxon>
        <taxon>Gammaproteobacteria</taxon>
        <taxon>Methylococcales</taxon>
        <taxon>Methylococcaceae</taxon>
        <taxon>Candidatus Methylospira</taxon>
    </lineage>
</organism>
<protein>
    <submittedName>
        <fullName evidence="1">Uncharacterized protein</fullName>
    </submittedName>
</protein>
<evidence type="ECO:0000313" key="2">
    <source>
        <dbReference type="Proteomes" id="UP000325755"/>
    </source>
</evidence>
<proteinExistence type="predicted"/>
<dbReference type="EMBL" id="CP044205">
    <property type="protein sequence ID" value="QFY42323.1"/>
    <property type="molecule type" value="Genomic_DNA"/>
</dbReference>
<sequence>MNALKQSLPEVIRTGRDKAIHAGLKGHTRAPSDFASLKAGLALFTDFARQCGAITRAEAEQFLSETSAALWRLIEEQDEHQASQDEVTRFLALLSSALSSGRCHVIDLEGGEKGIPSGNMSYVRNFGWIQDARGDYEPQGMLIGWMDKNEDTLYLDGDAAHAVVVKYAGDQGGNFSLGQRTLILRIYERGLLTRVTKDKEKIVYSVQKPLTGSNKRRYALRLSALIDAG</sequence>
<dbReference type="InParanoid" id="A0A5Q0BEN1"/>
<dbReference type="OrthoDB" id="4296515at2"/>
<dbReference type="KEGG" id="mmob:F6R98_06515"/>